<protein>
    <recommendedName>
        <fullName evidence="4">DUF4157 domain-containing protein</fullName>
    </recommendedName>
</protein>
<dbReference type="RefSeq" id="WP_091813254.1">
    <property type="nucleotide sequence ID" value="NZ_CP091792.1"/>
</dbReference>
<reference evidence="3" key="1">
    <citation type="submission" date="2016-10" db="EMBL/GenBank/DDBJ databases">
        <authorList>
            <person name="Varghese N."/>
            <person name="Submissions S."/>
        </authorList>
    </citation>
    <scope>NUCLEOTIDE SEQUENCE [LARGE SCALE GENOMIC DNA]</scope>
    <source>
        <strain evidence="3">BP1-148</strain>
    </source>
</reference>
<evidence type="ECO:0000313" key="2">
    <source>
        <dbReference type="EMBL" id="SDG11593.1"/>
    </source>
</evidence>
<sequence>MDKIKTKRVFVFKRLPLKKDYYAICLFGFILSIRPLNAVETNHESIHAAQQKELLYVPFFIWYGIEWLVLYLKYRDANKAYFHIRFEEEAYAHQSDLSYLKTRKHYRYK</sequence>
<keyword evidence="1" id="KW-0472">Membrane</keyword>
<accession>A0A1G7RLN2</accession>
<keyword evidence="3" id="KW-1185">Reference proteome</keyword>
<feature type="transmembrane region" description="Helical" evidence="1">
    <location>
        <begin position="54"/>
        <end position="72"/>
    </location>
</feature>
<evidence type="ECO:0008006" key="4">
    <source>
        <dbReference type="Google" id="ProtNLM"/>
    </source>
</evidence>
<dbReference type="Proteomes" id="UP000198779">
    <property type="component" value="Unassembled WGS sequence"/>
</dbReference>
<proteinExistence type="predicted"/>
<dbReference type="EMBL" id="FNCQ01000001">
    <property type="protein sequence ID" value="SDG11593.1"/>
    <property type="molecule type" value="Genomic_DNA"/>
</dbReference>
<dbReference type="AlphaFoldDB" id="A0A1G7RLN2"/>
<dbReference type="STRING" id="645274.SAMN04487901_10115"/>
<keyword evidence="1" id="KW-0812">Transmembrane</keyword>
<organism evidence="2 3">
    <name type="scientific">Prevotella communis</name>
    <dbReference type="NCBI Taxonomy" id="2913614"/>
    <lineage>
        <taxon>Bacteria</taxon>
        <taxon>Pseudomonadati</taxon>
        <taxon>Bacteroidota</taxon>
        <taxon>Bacteroidia</taxon>
        <taxon>Bacteroidales</taxon>
        <taxon>Prevotellaceae</taxon>
        <taxon>Prevotella</taxon>
    </lineage>
</organism>
<evidence type="ECO:0000313" key="3">
    <source>
        <dbReference type="Proteomes" id="UP000198779"/>
    </source>
</evidence>
<name>A0A1G7RLN2_9BACT</name>
<keyword evidence="1" id="KW-1133">Transmembrane helix</keyword>
<evidence type="ECO:0000256" key="1">
    <source>
        <dbReference type="SAM" id="Phobius"/>
    </source>
</evidence>
<gene>
    <name evidence="2" type="ORF">SAMN04487901_10115</name>
</gene>